<dbReference type="InterPro" id="IPR047164">
    <property type="entry name" value="OX2G-like"/>
</dbReference>
<keyword evidence="4 9" id="KW-1133">Transmembrane helix</keyword>
<evidence type="ECO:0000313" key="14">
    <source>
        <dbReference type="Proteomes" id="UP001153269"/>
    </source>
</evidence>
<keyword evidence="3 10" id="KW-0732">Signal</keyword>
<dbReference type="EMBL" id="CADEAL010000033">
    <property type="protein sequence ID" value="CAB1413032.1"/>
    <property type="molecule type" value="Genomic_DNA"/>
</dbReference>
<dbReference type="InterPro" id="IPR013783">
    <property type="entry name" value="Ig-like_fold"/>
</dbReference>
<evidence type="ECO:0000259" key="11">
    <source>
        <dbReference type="PROSITE" id="PS50093"/>
    </source>
</evidence>
<keyword evidence="14" id="KW-1185">Reference proteome</keyword>
<dbReference type="SUPFAM" id="SSF48726">
    <property type="entry name" value="Immunoglobulin"/>
    <property type="match status" value="1"/>
</dbReference>
<dbReference type="InterPro" id="IPR007110">
    <property type="entry name" value="Ig-like_dom"/>
</dbReference>
<dbReference type="AlphaFoldDB" id="A0A9N7TH78"/>
<dbReference type="GO" id="GO:0030424">
    <property type="term" value="C:axon"/>
    <property type="evidence" value="ECO:0007669"/>
    <property type="project" value="TreeGrafter"/>
</dbReference>
<dbReference type="GO" id="GO:0043025">
    <property type="term" value="C:neuronal cell body"/>
    <property type="evidence" value="ECO:0007669"/>
    <property type="project" value="TreeGrafter"/>
</dbReference>
<gene>
    <name evidence="13" type="ORF">PLEPLA_LOCUS729</name>
</gene>
<evidence type="ECO:0000259" key="12">
    <source>
        <dbReference type="PROSITE" id="PS50835"/>
    </source>
</evidence>
<dbReference type="PROSITE" id="PS50835">
    <property type="entry name" value="IG_LIKE"/>
    <property type="match status" value="2"/>
</dbReference>
<evidence type="ECO:0000256" key="10">
    <source>
        <dbReference type="SAM" id="SignalP"/>
    </source>
</evidence>
<keyword evidence="6" id="KW-1015">Disulfide bond</keyword>
<feature type="domain" description="Ig-like" evidence="12">
    <location>
        <begin position="146"/>
        <end position="227"/>
    </location>
</feature>
<protein>
    <recommendedName>
        <fullName evidence="15">OX-2 membrane glycoprotein</fullName>
    </recommendedName>
</protein>
<dbReference type="PROSITE" id="PS50093">
    <property type="entry name" value="PKD"/>
    <property type="match status" value="1"/>
</dbReference>
<evidence type="ECO:0000256" key="1">
    <source>
        <dbReference type="ARBA" id="ARBA00004167"/>
    </source>
</evidence>
<dbReference type="GO" id="GO:0009986">
    <property type="term" value="C:cell surface"/>
    <property type="evidence" value="ECO:0007669"/>
    <property type="project" value="TreeGrafter"/>
</dbReference>
<dbReference type="Proteomes" id="UP001153269">
    <property type="component" value="Unassembled WGS sequence"/>
</dbReference>
<dbReference type="GO" id="GO:0034113">
    <property type="term" value="P:heterotypic cell-cell adhesion"/>
    <property type="evidence" value="ECO:0007669"/>
    <property type="project" value="TreeGrafter"/>
</dbReference>
<evidence type="ECO:0000256" key="8">
    <source>
        <dbReference type="ARBA" id="ARBA00023319"/>
    </source>
</evidence>
<evidence type="ECO:0000256" key="4">
    <source>
        <dbReference type="ARBA" id="ARBA00022989"/>
    </source>
</evidence>
<evidence type="ECO:0000256" key="2">
    <source>
        <dbReference type="ARBA" id="ARBA00022692"/>
    </source>
</evidence>
<evidence type="ECO:0000256" key="9">
    <source>
        <dbReference type="SAM" id="Phobius"/>
    </source>
</evidence>
<dbReference type="Pfam" id="PF07686">
    <property type="entry name" value="V-set"/>
    <property type="match status" value="1"/>
</dbReference>
<feature type="domain" description="Ig-like" evidence="12">
    <location>
        <begin position="30"/>
        <end position="126"/>
    </location>
</feature>
<keyword evidence="2 9" id="KW-0812">Transmembrane</keyword>
<organism evidence="13 14">
    <name type="scientific">Pleuronectes platessa</name>
    <name type="common">European plaice</name>
    <dbReference type="NCBI Taxonomy" id="8262"/>
    <lineage>
        <taxon>Eukaryota</taxon>
        <taxon>Metazoa</taxon>
        <taxon>Chordata</taxon>
        <taxon>Craniata</taxon>
        <taxon>Vertebrata</taxon>
        <taxon>Euteleostomi</taxon>
        <taxon>Actinopterygii</taxon>
        <taxon>Neopterygii</taxon>
        <taxon>Teleostei</taxon>
        <taxon>Neoteleostei</taxon>
        <taxon>Acanthomorphata</taxon>
        <taxon>Carangaria</taxon>
        <taxon>Pleuronectiformes</taxon>
        <taxon>Pleuronectoidei</taxon>
        <taxon>Pleuronectidae</taxon>
        <taxon>Pleuronectes</taxon>
    </lineage>
</organism>
<name>A0A9N7TH78_PLEPL</name>
<evidence type="ECO:0000313" key="13">
    <source>
        <dbReference type="EMBL" id="CAB1413032.1"/>
    </source>
</evidence>
<feature type="transmembrane region" description="Helical" evidence="9">
    <location>
        <begin position="244"/>
        <end position="266"/>
    </location>
</feature>
<dbReference type="GO" id="GO:0098632">
    <property type="term" value="F:cell-cell adhesion mediator activity"/>
    <property type="evidence" value="ECO:0007669"/>
    <property type="project" value="InterPro"/>
</dbReference>
<dbReference type="PANTHER" id="PTHR46841:SF7">
    <property type="entry name" value="IG-LIKE DOMAIN-CONTAINING PROTEIN"/>
    <property type="match status" value="1"/>
</dbReference>
<dbReference type="GO" id="GO:0016020">
    <property type="term" value="C:membrane"/>
    <property type="evidence" value="ECO:0007669"/>
    <property type="project" value="UniProtKB-SubCell"/>
</dbReference>
<keyword evidence="8" id="KW-0393">Immunoglobulin domain</keyword>
<keyword evidence="5 9" id="KW-0472">Membrane</keyword>
<comment type="subcellular location">
    <subcellularLocation>
        <location evidence="1">Membrane</location>
        <topology evidence="1">Single-pass membrane protein</topology>
    </subcellularLocation>
</comment>
<evidence type="ECO:0008006" key="15">
    <source>
        <dbReference type="Google" id="ProtNLM"/>
    </source>
</evidence>
<evidence type="ECO:0000256" key="7">
    <source>
        <dbReference type="ARBA" id="ARBA00023180"/>
    </source>
</evidence>
<dbReference type="SMART" id="SM00406">
    <property type="entry name" value="IGv"/>
    <property type="match status" value="1"/>
</dbReference>
<keyword evidence="7" id="KW-0325">Glycoprotein</keyword>
<dbReference type="PANTHER" id="PTHR46841">
    <property type="entry name" value="OX-2 MEMBRANE GLYCOPROTEIN"/>
    <property type="match status" value="1"/>
</dbReference>
<reference evidence="13" key="1">
    <citation type="submission" date="2020-03" db="EMBL/GenBank/DDBJ databases">
        <authorList>
            <person name="Weist P."/>
        </authorList>
    </citation>
    <scope>NUCLEOTIDE SEQUENCE</scope>
</reference>
<dbReference type="InterPro" id="IPR013106">
    <property type="entry name" value="Ig_V-set"/>
</dbReference>
<comment type="caution">
    <text evidence="13">The sequence shown here is derived from an EMBL/GenBank/DDBJ whole genome shotgun (WGS) entry which is preliminary data.</text>
</comment>
<accession>A0A9N7TH78</accession>
<sequence>MLYILILGCLQFKASASLIHGYGNTIAEYGGEAHYSCSVANPTAGVLQVTWQRLFKDGPIENLATFSKRFGQQVNAPYLGKVTLTEASLNSTSISLSNVSWQDESCYICSFNAYPDGSKQQQTCLSVQGISSVDTTYVPRAARGGEGMEVEFSCSATGKPVPTIDWDVSPGATRLYQSKTTTETNGDHTFTSSDNITLQVPAGWSGHVDCLLNRGARGQRRETIPFSVGPQHPKKDDEKRRPHLLLSVIIPTLCIITFITAAVVVLTKRKRLMQRINHHSKRKEPDTDVDFGISCI</sequence>
<dbReference type="InterPro" id="IPR036179">
    <property type="entry name" value="Ig-like_dom_sf"/>
</dbReference>
<evidence type="ECO:0000256" key="3">
    <source>
        <dbReference type="ARBA" id="ARBA00022729"/>
    </source>
</evidence>
<evidence type="ECO:0000256" key="5">
    <source>
        <dbReference type="ARBA" id="ARBA00023136"/>
    </source>
</evidence>
<feature type="chain" id="PRO_5040421618" description="OX-2 membrane glycoprotein" evidence="10">
    <location>
        <begin position="17"/>
        <end position="296"/>
    </location>
</feature>
<dbReference type="GO" id="GO:0150079">
    <property type="term" value="P:negative regulation of neuroinflammatory response"/>
    <property type="evidence" value="ECO:0007669"/>
    <property type="project" value="TreeGrafter"/>
</dbReference>
<dbReference type="Gene3D" id="2.60.40.10">
    <property type="entry name" value="Immunoglobulins"/>
    <property type="match status" value="2"/>
</dbReference>
<feature type="signal peptide" evidence="10">
    <location>
        <begin position="1"/>
        <end position="16"/>
    </location>
</feature>
<evidence type="ECO:0000256" key="6">
    <source>
        <dbReference type="ARBA" id="ARBA00023157"/>
    </source>
</evidence>
<feature type="domain" description="PKD" evidence="11">
    <location>
        <begin position="133"/>
        <end position="202"/>
    </location>
</feature>
<dbReference type="InterPro" id="IPR000601">
    <property type="entry name" value="PKD_dom"/>
</dbReference>
<proteinExistence type="predicted"/>